<reference evidence="2 3" key="1">
    <citation type="journal article" date="2019" name="Commun. Biol.">
        <title>The bagworm genome reveals a unique fibroin gene that provides high tensile strength.</title>
        <authorList>
            <person name="Kono N."/>
            <person name="Nakamura H."/>
            <person name="Ohtoshi R."/>
            <person name="Tomita M."/>
            <person name="Numata K."/>
            <person name="Arakawa K."/>
        </authorList>
    </citation>
    <scope>NUCLEOTIDE SEQUENCE [LARGE SCALE GENOMIC DNA]</scope>
</reference>
<sequence>MAGYREAGQHEAKSSMARRHLLQNVQALHANMRRLYYAEVVVTALVTTHTSTDTNLPSCSGYTTNSKANADHIAVFQRPIASGRRGRPGAQSAVRRRAGSCTGGGPRPLTQSTVQRCKQHRDPQRFRGLTNFQDDIAIVYLSKPLSFNDVCPFALISIGNWTSHS</sequence>
<proteinExistence type="predicted"/>
<keyword evidence="3" id="KW-1185">Reference proteome</keyword>
<comment type="caution">
    <text evidence="2">The sequence shown here is derived from an EMBL/GenBank/DDBJ whole genome shotgun (WGS) entry which is preliminary data.</text>
</comment>
<dbReference type="EMBL" id="BGZK01000471">
    <property type="protein sequence ID" value="GBP45806.1"/>
    <property type="molecule type" value="Genomic_DNA"/>
</dbReference>
<protein>
    <submittedName>
        <fullName evidence="2">Uncharacterized protein</fullName>
    </submittedName>
</protein>
<dbReference type="Proteomes" id="UP000299102">
    <property type="component" value="Unassembled WGS sequence"/>
</dbReference>
<name>A0A4C1W2T0_EUMVA</name>
<organism evidence="2 3">
    <name type="scientific">Eumeta variegata</name>
    <name type="common">Bagworm moth</name>
    <name type="synonym">Eumeta japonica</name>
    <dbReference type="NCBI Taxonomy" id="151549"/>
    <lineage>
        <taxon>Eukaryota</taxon>
        <taxon>Metazoa</taxon>
        <taxon>Ecdysozoa</taxon>
        <taxon>Arthropoda</taxon>
        <taxon>Hexapoda</taxon>
        <taxon>Insecta</taxon>
        <taxon>Pterygota</taxon>
        <taxon>Neoptera</taxon>
        <taxon>Endopterygota</taxon>
        <taxon>Lepidoptera</taxon>
        <taxon>Glossata</taxon>
        <taxon>Ditrysia</taxon>
        <taxon>Tineoidea</taxon>
        <taxon>Psychidae</taxon>
        <taxon>Oiketicinae</taxon>
        <taxon>Eumeta</taxon>
    </lineage>
</organism>
<gene>
    <name evidence="2" type="ORF">EVAR_76114_1</name>
</gene>
<evidence type="ECO:0000313" key="3">
    <source>
        <dbReference type="Proteomes" id="UP000299102"/>
    </source>
</evidence>
<evidence type="ECO:0000313" key="2">
    <source>
        <dbReference type="EMBL" id="GBP45806.1"/>
    </source>
</evidence>
<dbReference type="AlphaFoldDB" id="A0A4C1W2T0"/>
<evidence type="ECO:0000256" key="1">
    <source>
        <dbReference type="SAM" id="MobiDB-lite"/>
    </source>
</evidence>
<feature type="region of interest" description="Disordered" evidence="1">
    <location>
        <begin position="80"/>
        <end position="117"/>
    </location>
</feature>
<accession>A0A4C1W2T0</accession>